<keyword evidence="2" id="KW-1185">Reference proteome</keyword>
<protein>
    <submittedName>
        <fullName evidence="1">Uncharacterized protein</fullName>
    </submittedName>
</protein>
<proteinExistence type="predicted"/>
<comment type="caution">
    <text evidence="1">The sequence shown here is derived from an EMBL/GenBank/DDBJ whole genome shotgun (WGS) entry which is preliminary data.</text>
</comment>
<gene>
    <name evidence="1" type="ORF">TRFO_26034</name>
</gene>
<dbReference type="EMBL" id="MLAK01000739">
    <property type="protein sequence ID" value="OHT05978.1"/>
    <property type="molecule type" value="Genomic_DNA"/>
</dbReference>
<sequence>MYWIAVLFKCIFLKMDHDELLDNIRADFFTEVCPFFSTPRAANYENLQKMYNSARFINSVMNQKLLFNCATMVERNYIEFILVNLAGKKANYEMRLYIRFFSAAAASSLTAIVWKQTRNPFSVITVPLIDGALSTVALMIQHPSETDRLLKKKCPNVIKFLEKNCYLREIKDFSMKINNFVYRPKKKICDIAIPNPVVNFPKPLENLIK</sequence>
<dbReference type="GeneID" id="94839409"/>
<name>A0A1J4K4S7_9EUKA</name>
<reference evidence="1" key="1">
    <citation type="submission" date="2016-10" db="EMBL/GenBank/DDBJ databases">
        <authorList>
            <person name="Benchimol M."/>
            <person name="Almeida L.G."/>
            <person name="Vasconcelos A.T."/>
            <person name="Perreira-Neves A."/>
            <person name="Rosa I.A."/>
            <person name="Tasca T."/>
            <person name="Bogo M.R."/>
            <person name="de Souza W."/>
        </authorList>
    </citation>
    <scope>NUCLEOTIDE SEQUENCE [LARGE SCALE GENOMIC DNA]</scope>
    <source>
        <strain evidence="1">K</strain>
    </source>
</reference>
<organism evidence="1 2">
    <name type="scientific">Tritrichomonas foetus</name>
    <dbReference type="NCBI Taxonomy" id="1144522"/>
    <lineage>
        <taxon>Eukaryota</taxon>
        <taxon>Metamonada</taxon>
        <taxon>Parabasalia</taxon>
        <taxon>Tritrichomonadida</taxon>
        <taxon>Tritrichomonadidae</taxon>
        <taxon>Tritrichomonas</taxon>
    </lineage>
</organism>
<dbReference type="Proteomes" id="UP000179807">
    <property type="component" value="Unassembled WGS sequence"/>
</dbReference>
<evidence type="ECO:0000313" key="1">
    <source>
        <dbReference type="EMBL" id="OHT05978.1"/>
    </source>
</evidence>
<evidence type="ECO:0000313" key="2">
    <source>
        <dbReference type="Proteomes" id="UP000179807"/>
    </source>
</evidence>
<accession>A0A1J4K4S7</accession>
<dbReference type="VEuPathDB" id="TrichDB:TRFO_26034"/>
<dbReference type="RefSeq" id="XP_068359114.1">
    <property type="nucleotide sequence ID" value="XM_068504705.1"/>
</dbReference>
<dbReference type="AlphaFoldDB" id="A0A1J4K4S7"/>